<sequence length="318" mass="35901">MRLSSNARTGEKTLLMSWRSSSDPSVGNFSAGLNPLGIPEFFMWYNGHPFWRSGPWVGQNFIGIPEMYTSVYLEGFSVQEEADGTFTLSLIQDPVIRATYVLTSHGKFIEQYWDYRKGGWEYTWEAPSTECDIYGKCGPFGSCDAQNSPICTCLKGLGNCGMKVTLQLWSILQYQIHVFRWRYSDAYRLAWKLWNEGNISALVDPVISDRSSQEEIAWKLWNEGDITAVVDPAISDPCFQVEIFRCIQIGLLCVQEVAKDRPAVSTITSMLNSEIVDLPPPKKPAFVERQSSLDTESITQNQKINSINNVTISDLNGR</sequence>
<accession>A0AAD6M5P2</accession>
<dbReference type="InterPro" id="IPR000858">
    <property type="entry name" value="S_locus_glycoprot_dom"/>
</dbReference>
<dbReference type="Gene3D" id="1.10.510.10">
    <property type="entry name" value="Transferase(Phosphotransferase) domain 1"/>
    <property type="match status" value="1"/>
</dbReference>
<evidence type="ECO:0000256" key="1">
    <source>
        <dbReference type="ARBA" id="ARBA00022729"/>
    </source>
</evidence>
<feature type="domain" description="S-locus receptor kinase C-terminal" evidence="4">
    <location>
        <begin position="273"/>
        <end position="318"/>
    </location>
</feature>
<dbReference type="EMBL" id="JAQIZT010000011">
    <property type="protein sequence ID" value="KAJ6978899.1"/>
    <property type="molecule type" value="Genomic_DNA"/>
</dbReference>
<comment type="caution">
    <text evidence="5">The sequence shown here is derived from an EMBL/GenBank/DDBJ whole genome shotgun (WGS) entry which is preliminary data.</text>
</comment>
<reference evidence="5" key="1">
    <citation type="journal article" date="2023" name="Mol. Ecol. Resour.">
        <title>Chromosome-level genome assembly of a triploid poplar Populus alba 'Berolinensis'.</title>
        <authorList>
            <person name="Chen S."/>
            <person name="Yu Y."/>
            <person name="Wang X."/>
            <person name="Wang S."/>
            <person name="Zhang T."/>
            <person name="Zhou Y."/>
            <person name="He R."/>
            <person name="Meng N."/>
            <person name="Wang Y."/>
            <person name="Liu W."/>
            <person name="Liu Z."/>
            <person name="Liu J."/>
            <person name="Guo Q."/>
            <person name="Huang H."/>
            <person name="Sederoff R.R."/>
            <person name="Wang G."/>
            <person name="Qu G."/>
            <person name="Chen S."/>
        </authorList>
    </citation>
    <scope>NUCLEOTIDE SEQUENCE</scope>
    <source>
        <strain evidence="5">SC-2020</strain>
    </source>
</reference>
<dbReference type="Proteomes" id="UP001164929">
    <property type="component" value="Chromosome 11"/>
</dbReference>
<keyword evidence="6" id="KW-1185">Reference proteome</keyword>
<dbReference type="GO" id="GO:0004674">
    <property type="term" value="F:protein serine/threonine kinase activity"/>
    <property type="evidence" value="ECO:0007669"/>
    <property type="project" value="InterPro"/>
</dbReference>
<proteinExistence type="predicted"/>
<evidence type="ECO:0000259" key="3">
    <source>
        <dbReference type="Pfam" id="PF00954"/>
    </source>
</evidence>
<dbReference type="Pfam" id="PF00954">
    <property type="entry name" value="S_locus_glycop"/>
    <property type="match status" value="1"/>
</dbReference>
<keyword evidence="1" id="KW-0732">Signal</keyword>
<dbReference type="PANTHER" id="PTHR32444:SF198">
    <property type="entry name" value="BULB-TYPE LECTIN DOMAIN-CONTAINING PROTEIN"/>
    <property type="match status" value="1"/>
</dbReference>
<feature type="domain" description="S-locus glycoprotein" evidence="3">
    <location>
        <begin position="51"/>
        <end position="157"/>
    </location>
</feature>
<gene>
    <name evidence="5" type="ORF">NC653_027163</name>
</gene>
<evidence type="ECO:0000313" key="5">
    <source>
        <dbReference type="EMBL" id="KAJ6978899.1"/>
    </source>
</evidence>
<dbReference type="InterPro" id="IPR021820">
    <property type="entry name" value="S-locus_recpt_kinase_C"/>
</dbReference>
<organism evidence="5 6">
    <name type="scientific">Populus alba x Populus x berolinensis</name>
    <dbReference type="NCBI Taxonomy" id="444605"/>
    <lineage>
        <taxon>Eukaryota</taxon>
        <taxon>Viridiplantae</taxon>
        <taxon>Streptophyta</taxon>
        <taxon>Embryophyta</taxon>
        <taxon>Tracheophyta</taxon>
        <taxon>Spermatophyta</taxon>
        <taxon>Magnoliopsida</taxon>
        <taxon>eudicotyledons</taxon>
        <taxon>Gunneridae</taxon>
        <taxon>Pentapetalae</taxon>
        <taxon>rosids</taxon>
        <taxon>fabids</taxon>
        <taxon>Malpighiales</taxon>
        <taxon>Salicaceae</taxon>
        <taxon>Saliceae</taxon>
        <taxon>Populus</taxon>
    </lineage>
</organism>
<dbReference type="PANTHER" id="PTHR32444">
    <property type="entry name" value="BULB-TYPE LECTIN DOMAIN-CONTAINING PROTEIN"/>
    <property type="match status" value="1"/>
</dbReference>
<keyword evidence="2" id="KW-1015">Disulfide bond</keyword>
<evidence type="ECO:0000313" key="6">
    <source>
        <dbReference type="Proteomes" id="UP001164929"/>
    </source>
</evidence>
<name>A0AAD6M5P2_9ROSI</name>
<dbReference type="AlphaFoldDB" id="A0AAD6M5P2"/>
<dbReference type="Pfam" id="PF11883">
    <property type="entry name" value="DUF3403"/>
    <property type="match status" value="1"/>
</dbReference>
<protein>
    <recommendedName>
        <fullName evidence="7">S-locus glycoprotein domain-containing protein</fullName>
    </recommendedName>
</protein>
<evidence type="ECO:0000256" key="2">
    <source>
        <dbReference type="ARBA" id="ARBA00023157"/>
    </source>
</evidence>
<evidence type="ECO:0008006" key="7">
    <source>
        <dbReference type="Google" id="ProtNLM"/>
    </source>
</evidence>
<dbReference type="GO" id="GO:0048544">
    <property type="term" value="P:recognition of pollen"/>
    <property type="evidence" value="ECO:0007669"/>
    <property type="project" value="InterPro"/>
</dbReference>
<evidence type="ECO:0000259" key="4">
    <source>
        <dbReference type="Pfam" id="PF11883"/>
    </source>
</evidence>